<protein>
    <submittedName>
        <fullName evidence="1">Uncharacterized protein</fullName>
    </submittedName>
</protein>
<accession>A0A1M6J195</accession>
<dbReference type="STRING" id="1122184.SAMN02745176_03468"/>
<sequence length="62" mass="7053">MIYLEGRECGNKIDDEIGPIFTQYIVMLASTMDIIFTKVGEKLKEKATMILKQIAKCININD</sequence>
<evidence type="ECO:0000313" key="2">
    <source>
        <dbReference type="Proteomes" id="UP000184442"/>
    </source>
</evidence>
<keyword evidence="2" id="KW-1185">Reference proteome</keyword>
<organism evidence="1 2">
    <name type="scientific">Lutispora thermophila DSM 19022</name>
    <dbReference type="NCBI Taxonomy" id="1122184"/>
    <lineage>
        <taxon>Bacteria</taxon>
        <taxon>Bacillati</taxon>
        <taxon>Bacillota</taxon>
        <taxon>Clostridia</taxon>
        <taxon>Lutisporales</taxon>
        <taxon>Lutisporaceae</taxon>
        <taxon>Lutispora</taxon>
    </lineage>
</organism>
<gene>
    <name evidence="1" type="ORF">SAMN02745176_03468</name>
</gene>
<reference evidence="1 2" key="1">
    <citation type="submission" date="2016-11" db="EMBL/GenBank/DDBJ databases">
        <authorList>
            <person name="Jaros S."/>
            <person name="Januszkiewicz K."/>
            <person name="Wedrychowicz H."/>
        </authorList>
    </citation>
    <scope>NUCLEOTIDE SEQUENCE [LARGE SCALE GENOMIC DNA]</scope>
    <source>
        <strain evidence="1 2">DSM 19022</strain>
    </source>
</reference>
<dbReference type="AlphaFoldDB" id="A0A1M6J195"/>
<proteinExistence type="predicted"/>
<dbReference type="EMBL" id="FQZS01000045">
    <property type="protein sequence ID" value="SHJ40412.1"/>
    <property type="molecule type" value="Genomic_DNA"/>
</dbReference>
<name>A0A1M6J195_9FIRM</name>
<dbReference type="Proteomes" id="UP000184442">
    <property type="component" value="Unassembled WGS sequence"/>
</dbReference>
<evidence type="ECO:0000313" key="1">
    <source>
        <dbReference type="EMBL" id="SHJ40412.1"/>
    </source>
</evidence>